<reference evidence="9" key="1">
    <citation type="journal article" date="2014" name="Genome Announc.">
        <title>Draft Genome Sequences of Three Alkaliphilic Bacillus Strains, Bacillus wakoensis JCM 9140T, Bacillus akibai JCM 9157T, and Bacillus hemicellulosilyticus JCM 9152T.</title>
        <authorList>
            <person name="Yuki M."/>
            <person name="Oshima K."/>
            <person name="Suda W."/>
            <person name="Oshida Y."/>
            <person name="Kitamura K."/>
            <person name="Iida T."/>
            <person name="Hattori M."/>
            <person name="Ohkuma M."/>
        </authorList>
    </citation>
    <scope>NUCLEOTIDE SEQUENCE [LARGE SCALE GENOMIC DNA]</scope>
    <source>
        <strain evidence="9">JCM 9152</strain>
    </source>
</reference>
<keyword evidence="3 6" id="KW-0378">Hydrolase</keyword>
<evidence type="ECO:0000256" key="3">
    <source>
        <dbReference type="ARBA" id="ARBA00022801"/>
    </source>
</evidence>
<comment type="similarity">
    <text evidence="7">Belongs to the glycosyl hydrolase 18 family.</text>
</comment>
<feature type="domain" description="GH18" evidence="8">
    <location>
        <begin position="1"/>
        <end position="289"/>
    </location>
</feature>
<comment type="caution">
    <text evidence="9">The sequence shown here is derived from an EMBL/GenBank/DDBJ whole genome shotgun (WGS) entry which is preliminary data.</text>
</comment>
<dbReference type="InterPro" id="IPR029070">
    <property type="entry name" value="Chitinase_insertion_sf"/>
</dbReference>
<evidence type="ECO:0000313" key="9">
    <source>
        <dbReference type="EMBL" id="GAE32524.1"/>
    </source>
</evidence>
<dbReference type="InterPro" id="IPR001223">
    <property type="entry name" value="Glyco_hydro18_cat"/>
</dbReference>
<dbReference type="PANTHER" id="PTHR11177:SF317">
    <property type="entry name" value="CHITINASE 12-RELATED"/>
    <property type="match status" value="1"/>
</dbReference>
<keyword evidence="4" id="KW-0146">Chitin degradation</keyword>
<dbReference type="InterPro" id="IPR050314">
    <property type="entry name" value="Glycosyl_Hydrlase_18"/>
</dbReference>
<keyword evidence="5 6" id="KW-0326">Glycosidase</keyword>
<comment type="catalytic activity">
    <reaction evidence="1">
        <text>Random endo-hydrolysis of N-acetyl-beta-D-glucosaminide (1-&gt;4)-beta-linkages in chitin and chitodextrins.</text>
        <dbReference type="EC" id="3.2.1.14"/>
    </reaction>
</comment>
<evidence type="ECO:0000256" key="2">
    <source>
        <dbReference type="ARBA" id="ARBA00012729"/>
    </source>
</evidence>
<keyword evidence="4" id="KW-0119">Carbohydrate metabolism</keyword>
<accession>W4QMG8</accession>
<evidence type="ECO:0000256" key="4">
    <source>
        <dbReference type="ARBA" id="ARBA00023024"/>
    </source>
</evidence>
<dbReference type="SUPFAM" id="SSF54556">
    <property type="entry name" value="Chitinase insertion domain"/>
    <property type="match status" value="1"/>
</dbReference>
<evidence type="ECO:0000256" key="7">
    <source>
        <dbReference type="RuleBase" id="RU004453"/>
    </source>
</evidence>
<keyword evidence="10" id="KW-1185">Reference proteome</keyword>
<dbReference type="InterPro" id="IPR011583">
    <property type="entry name" value="Chitinase_II/V-like_cat"/>
</dbReference>
<dbReference type="SMART" id="SM00636">
    <property type="entry name" value="Glyco_18"/>
    <property type="match status" value="1"/>
</dbReference>
<dbReference type="STRING" id="1236971.JCM9152_4061"/>
<dbReference type="EC" id="3.2.1.14" evidence="2"/>
<evidence type="ECO:0000259" key="8">
    <source>
        <dbReference type="PROSITE" id="PS51910"/>
    </source>
</evidence>
<evidence type="ECO:0000313" key="10">
    <source>
        <dbReference type="Proteomes" id="UP000018895"/>
    </source>
</evidence>
<name>W4QMG8_9BACI</name>
<dbReference type="InterPro" id="IPR001579">
    <property type="entry name" value="Glyco_hydro_18_chit_AS"/>
</dbReference>
<dbReference type="PROSITE" id="PS01095">
    <property type="entry name" value="GH18_1"/>
    <property type="match status" value="1"/>
</dbReference>
<organism evidence="9 10">
    <name type="scientific">Halalkalibacter hemicellulosilyticusJCM 9152</name>
    <dbReference type="NCBI Taxonomy" id="1236971"/>
    <lineage>
        <taxon>Bacteria</taxon>
        <taxon>Bacillati</taxon>
        <taxon>Bacillota</taxon>
        <taxon>Bacilli</taxon>
        <taxon>Bacillales</taxon>
        <taxon>Bacillaceae</taxon>
        <taxon>Halalkalibacter</taxon>
    </lineage>
</organism>
<dbReference type="PROSITE" id="PS51910">
    <property type="entry name" value="GH18_2"/>
    <property type="match status" value="1"/>
</dbReference>
<dbReference type="AlphaFoldDB" id="W4QMG8"/>
<dbReference type="GO" id="GO:0008061">
    <property type="term" value="F:chitin binding"/>
    <property type="evidence" value="ECO:0007669"/>
    <property type="project" value="InterPro"/>
</dbReference>
<proteinExistence type="inferred from homology"/>
<dbReference type="PANTHER" id="PTHR11177">
    <property type="entry name" value="CHITINASE"/>
    <property type="match status" value="1"/>
</dbReference>
<dbReference type="InterPro" id="IPR017853">
    <property type="entry name" value="GH"/>
</dbReference>
<dbReference type="GO" id="GO:0005975">
    <property type="term" value="P:carbohydrate metabolic process"/>
    <property type="evidence" value="ECO:0007669"/>
    <property type="project" value="InterPro"/>
</dbReference>
<dbReference type="GO" id="GO:0008843">
    <property type="term" value="F:endochitinase activity"/>
    <property type="evidence" value="ECO:0007669"/>
    <property type="project" value="UniProtKB-EC"/>
</dbReference>
<evidence type="ECO:0000256" key="5">
    <source>
        <dbReference type="ARBA" id="ARBA00023295"/>
    </source>
</evidence>
<dbReference type="EMBL" id="BAUU01000038">
    <property type="protein sequence ID" value="GAE32524.1"/>
    <property type="molecule type" value="Genomic_DNA"/>
</dbReference>
<sequence>MQDVKAKYPHINIVISVGGWGADGFSEAASTDDKRAVFAKSIALFVRKHGFDGVDLDWEYPCIDVAGIEARKEDRTNFTKLLEAVRAELDELEKVESRKLMMTIAVGAGDWFVDVVEIAKIEPLLDYMYVMTYDFFNGGCHRTDHHTNLYEGDKTRNSVVQSIELFYHAGVPKNKLVIGAGFYGRGFQKVASSENNGLYEQGEGAFSISFEQIMDQYTKENGFKRYWDDKAKAAYLFNGSTFISYDDEKSTYLKGEYVRVNKLAGAMFWEYGQDRTGRLLRSLRKGILG</sequence>
<evidence type="ECO:0000256" key="6">
    <source>
        <dbReference type="RuleBase" id="RU000489"/>
    </source>
</evidence>
<evidence type="ECO:0000256" key="1">
    <source>
        <dbReference type="ARBA" id="ARBA00000822"/>
    </source>
</evidence>
<dbReference type="Pfam" id="PF00704">
    <property type="entry name" value="Glyco_hydro_18"/>
    <property type="match status" value="1"/>
</dbReference>
<dbReference type="Proteomes" id="UP000018895">
    <property type="component" value="Unassembled WGS sequence"/>
</dbReference>
<dbReference type="SUPFAM" id="SSF51445">
    <property type="entry name" value="(Trans)glycosidases"/>
    <property type="match status" value="1"/>
</dbReference>
<dbReference type="CDD" id="cd06548">
    <property type="entry name" value="GH18_chitinase"/>
    <property type="match status" value="1"/>
</dbReference>
<protein>
    <recommendedName>
        <fullName evidence="2">chitinase</fullName>
        <ecNumber evidence="2">3.2.1.14</ecNumber>
    </recommendedName>
</protein>
<dbReference type="Gene3D" id="3.10.50.10">
    <property type="match status" value="1"/>
</dbReference>
<dbReference type="Gene3D" id="3.20.20.80">
    <property type="entry name" value="Glycosidases"/>
    <property type="match status" value="1"/>
</dbReference>
<gene>
    <name evidence="9" type="ORF">JCM9152_4061</name>
</gene>
<dbReference type="GO" id="GO:0006032">
    <property type="term" value="P:chitin catabolic process"/>
    <property type="evidence" value="ECO:0007669"/>
    <property type="project" value="UniProtKB-KW"/>
</dbReference>
<keyword evidence="4" id="KW-0624">Polysaccharide degradation</keyword>